<dbReference type="AlphaFoldDB" id="A0A096CNM2"/>
<evidence type="ECO:0000256" key="2">
    <source>
        <dbReference type="SAM" id="SignalP"/>
    </source>
</evidence>
<comment type="caution">
    <text evidence="3">The sequence shown here is derived from an EMBL/GenBank/DDBJ whole genome shotgun (WGS) entry which is preliminary data.</text>
</comment>
<feature type="chain" id="PRO_5001917077" evidence="2">
    <location>
        <begin position="21"/>
        <end position="369"/>
    </location>
</feature>
<dbReference type="RefSeq" id="WP_038152877.1">
    <property type="nucleotide sequence ID" value="NZ_JRNT01000024.1"/>
</dbReference>
<name>A0A096CNM2_9FIRM</name>
<keyword evidence="2" id="KW-0732">Signal</keyword>
<keyword evidence="4" id="KW-1185">Reference proteome</keyword>
<dbReference type="EMBL" id="JRNT01000024">
    <property type="protein sequence ID" value="KGF46894.1"/>
    <property type="molecule type" value="Genomic_DNA"/>
</dbReference>
<dbReference type="eggNOG" id="ENOG5030K2H">
    <property type="taxonomic scope" value="Bacteria"/>
</dbReference>
<dbReference type="Proteomes" id="UP000029628">
    <property type="component" value="Unassembled WGS sequence"/>
</dbReference>
<sequence length="369" mass="38950">MKKEVTMTAIAALMTMSAMAATPTTVVEKTNAMETIVYGDTQAGAVIDRINQLSDTVYGKNTTGNLVDRVNQLYTSVEGEGDSVSLRQEVDVLEYTYQNHVTEGSLLARLDRLERSVSGSVSTGSINSRIQALQVKINGSHTKLTHQIGTVPADHVFQVTLREPVSTKLNHVGDTISFEMGEDLMDGDILLVPAGTVGVATVESLQKSRSFGRNGSLTMSFDIPAMDGTHITGVQGPEAQEKTKGELKAAGASVAGAVLLGPVGLVGGLFVKGKPIEWPEGTTIYIQPQDVVTVQGVVIGGDGRDHSKDLTKAVEAALPQETSSPKEEPVTDAIQGGETAEVSASTDEVQEDTTSDNGVSEPIVVVKRD</sequence>
<feature type="signal peptide" evidence="2">
    <location>
        <begin position="1"/>
        <end position="20"/>
    </location>
</feature>
<accession>A0A096CNM2</accession>
<evidence type="ECO:0000256" key="1">
    <source>
        <dbReference type="SAM" id="MobiDB-lite"/>
    </source>
</evidence>
<gene>
    <name evidence="3" type="ORF">HMPREF0872_06550</name>
</gene>
<organism evidence="3 4">
    <name type="scientific">Veillonella montpellierensis DNF00314</name>
    <dbReference type="NCBI Taxonomy" id="1401067"/>
    <lineage>
        <taxon>Bacteria</taxon>
        <taxon>Bacillati</taxon>
        <taxon>Bacillota</taxon>
        <taxon>Negativicutes</taxon>
        <taxon>Veillonellales</taxon>
        <taxon>Veillonellaceae</taxon>
        <taxon>Veillonella</taxon>
    </lineage>
</organism>
<evidence type="ECO:0000313" key="4">
    <source>
        <dbReference type="Proteomes" id="UP000029628"/>
    </source>
</evidence>
<proteinExistence type="predicted"/>
<protein>
    <submittedName>
        <fullName evidence="3">Uncharacterized protein</fullName>
    </submittedName>
</protein>
<feature type="region of interest" description="Disordered" evidence="1">
    <location>
        <begin position="317"/>
        <end position="369"/>
    </location>
</feature>
<reference evidence="3 4" key="1">
    <citation type="submission" date="2014-07" db="EMBL/GenBank/DDBJ databases">
        <authorList>
            <person name="McCorrison J."/>
            <person name="Sanka R."/>
            <person name="Torralba M."/>
            <person name="Gillis M."/>
            <person name="Haft D.H."/>
            <person name="Methe B."/>
            <person name="Sutton G."/>
            <person name="Nelson K.E."/>
        </authorList>
    </citation>
    <scope>NUCLEOTIDE SEQUENCE [LARGE SCALE GENOMIC DNA]</scope>
    <source>
        <strain evidence="3 4">DNF00314</strain>
    </source>
</reference>
<evidence type="ECO:0000313" key="3">
    <source>
        <dbReference type="EMBL" id="KGF46894.1"/>
    </source>
</evidence>